<proteinExistence type="predicted"/>
<protein>
    <submittedName>
        <fullName evidence="1">Uncharacterized protein</fullName>
    </submittedName>
</protein>
<accession>Q7MEH6</accession>
<dbReference type="Proteomes" id="UP000002675">
    <property type="component" value="Chromosome II"/>
</dbReference>
<gene>
    <name evidence="1" type="ordered locus">VVA0694</name>
</gene>
<reference evidence="1 2" key="1">
    <citation type="journal article" date="2003" name="Genome Res.">
        <title>Comparative genome analysis of Vibrio vulnificus, a marine pathogen.</title>
        <authorList>
            <person name="Chen C.Y."/>
            <person name="Wu K.M."/>
            <person name="Chang Y.C."/>
            <person name="Chang C.H."/>
            <person name="Tsai H.C."/>
            <person name="Liao T.L."/>
            <person name="Liu Y.M."/>
            <person name="Chen H.J."/>
            <person name="Shen A.B."/>
            <person name="Li J.C."/>
            <person name="Su T.L."/>
            <person name="Shao C.P."/>
            <person name="Lee C.T."/>
            <person name="Hor L.I."/>
            <person name="Tsai S.F."/>
        </authorList>
    </citation>
    <scope>NUCLEOTIDE SEQUENCE [LARGE SCALE GENOMIC DNA]</scope>
    <source>
        <strain evidence="1 2">YJ016</strain>
    </source>
</reference>
<dbReference type="EMBL" id="BA000038">
    <property type="protein sequence ID" value="BAC96720.1"/>
    <property type="molecule type" value="Genomic_DNA"/>
</dbReference>
<evidence type="ECO:0000313" key="2">
    <source>
        <dbReference type="Proteomes" id="UP000002675"/>
    </source>
</evidence>
<organism evidence="1 2">
    <name type="scientific">Vibrio vulnificus (strain YJ016)</name>
    <dbReference type="NCBI Taxonomy" id="196600"/>
    <lineage>
        <taxon>Bacteria</taxon>
        <taxon>Pseudomonadati</taxon>
        <taxon>Pseudomonadota</taxon>
        <taxon>Gammaproteobacteria</taxon>
        <taxon>Vibrionales</taxon>
        <taxon>Vibrionaceae</taxon>
        <taxon>Vibrio</taxon>
    </lineage>
</organism>
<dbReference type="KEGG" id="vvy:VVA0694"/>
<name>Q7MEH6_VIBVY</name>
<dbReference type="HOGENOM" id="CLU_3159291_0_0_6"/>
<dbReference type="AlphaFoldDB" id="Q7MEH6"/>
<evidence type="ECO:0000313" key="1">
    <source>
        <dbReference type="EMBL" id="BAC96720.1"/>
    </source>
</evidence>
<sequence length="48" mass="5656">MLDEEMLFPLEIDNGFDAIQRPFEPIWDGIHSVWCVKTNHKNSAKRLL</sequence>